<organism evidence="2 3">
    <name type="scientific">Macrophomina phaseolina (strain MS6)</name>
    <name type="common">Charcoal rot fungus</name>
    <dbReference type="NCBI Taxonomy" id="1126212"/>
    <lineage>
        <taxon>Eukaryota</taxon>
        <taxon>Fungi</taxon>
        <taxon>Dikarya</taxon>
        <taxon>Ascomycota</taxon>
        <taxon>Pezizomycotina</taxon>
        <taxon>Dothideomycetes</taxon>
        <taxon>Dothideomycetes incertae sedis</taxon>
        <taxon>Botryosphaeriales</taxon>
        <taxon>Botryosphaeriaceae</taxon>
        <taxon>Macrophomina</taxon>
    </lineage>
</organism>
<comment type="caution">
    <text evidence="2">The sequence shown here is derived from an EMBL/GenBank/DDBJ whole genome shotgun (WGS) entry which is preliminary data.</text>
</comment>
<dbReference type="InParanoid" id="K2S1K8"/>
<feature type="chain" id="PRO_5003864472" description="Secreted protein" evidence="1">
    <location>
        <begin position="18"/>
        <end position="160"/>
    </location>
</feature>
<reference evidence="2 3" key="1">
    <citation type="journal article" date="2012" name="BMC Genomics">
        <title>Tools to kill: Genome of one of the most destructive plant pathogenic fungi Macrophomina phaseolina.</title>
        <authorList>
            <person name="Islam M.S."/>
            <person name="Haque M.S."/>
            <person name="Islam M.M."/>
            <person name="Emdad E.M."/>
            <person name="Halim A."/>
            <person name="Hossen Q.M.M."/>
            <person name="Hossain M.Z."/>
            <person name="Ahmed B."/>
            <person name="Rahim S."/>
            <person name="Rahman M.S."/>
            <person name="Alam M.M."/>
            <person name="Hou S."/>
            <person name="Wan X."/>
            <person name="Saito J.A."/>
            <person name="Alam M."/>
        </authorList>
    </citation>
    <scope>NUCLEOTIDE SEQUENCE [LARGE SCALE GENOMIC DNA]</scope>
    <source>
        <strain evidence="2 3">MS6</strain>
    </source>
</reference>
<gene>
    <name evidence="2" type="ORF">MPH_03888</name>
</gene>
<protein>
    <recommendedName>
        <fullName evidence="4">Secreted protein</fullName>
    </recommendedName>
</protein>
<dbReference type="Proteomes" id="UP000007129">
    <property type="component" value="Unassembled WGS sequence"/>
</dbReference>
<dbReference type="AlphaFoldDB" id="K2S1K8"/>
<dbReference type="EMBL" id="AHHD01000170">
    <property type="protein sequence ID" value="EKG18872.1"/>
    <property type="molecule type" value="Genomic_DNA"/>
</dbReference>
<feature type="signal peptide" evidence="1">
    <location>
        <begin position="1"/>
        <end position="17"/>
    </location>
</feature>
<evidence type="ECO:0000256" key="1">
    <source>
        <dbReference type="SAM" id="SignalP"/>
    </source>
</evidence>
<evidence type="ECO:0000313" key="2">
    <source>
        <dbReference type="EMBL" id="EKG18872.1"/>
    </source>
</evidence>
<dbReference type="VEuPathDB" id="FungiDB:MPH_03888"/>
<evidence type="ECO:0008006" key="4">
    <source>
        <dbReference type="Google" id="ProtNLM"/>
    </source>
</evidence>
<name>K2S1K8_MACPH</name>
<dbReference type="HOGENOM" id="CLU_1652486_0_0_1"/>
<accession>K2S1K8</accession>
<keyword evidence="1" id="KW-0732">Signal</keyword>
<proteinExistence type="predicted"/>
<evidence type="ECO:0000313" key="3">
    <source>
        <dbReference type="Proteomes" id="UP000007129"/>
    </source>
</evidence>
<sequence length="160" mass="18239">MWRRVIIRLIPFHMVRCYCWPSGRRTRSVSASMQPTLTMSISVRPDSTTGVKQDSNKFIRALPLPHCPCFHLILEDNPSANFLMAKIVDLEAHRSMKKWLMTAPGTSTSLPTSNTASVKCYTESTARDTRPPWTSEIRSSTLEFHMQCVGPVQLPFRSRK</sequence>